<comment type="caution">
    <text evidence="3">The sequence shown here is derived from an EMBL/GenBank/DDBJ whole genome shotgun (WGS) entry which is preliminary data.</text>
</comment>
<accession>A0A4Q7NF85</accession>
<dbReference type="InterPro" id="IPR042100">
    <property type="entry name" value="Bug_dom1"/>
</dbReference>
<evidence type="ECO:0000256" key="2">
    <source>
        <dbReference type="SAM" id="SignalP"/>
    </source>
</evidence>
<feature type="chain" id="PRO_5020568768" evidence="2">
    <location>
        <begin position="31"/>
        <end position="331"/>
    </location>
</feature>
<dbReference type="InterPro" id="IPR005064">
    <property type="entry name" value="BUG"/>
</dbReference>
<dbReference type="PANTHER" id="PTHR42928:SF5">
    <property type="entry name" value="BLR1237 PROTEIN"/>
    <property type="match status" value="1"/>
</dbReference>
<dbReference type="Pfam" id="PF03401">
    <property type="entry name" value="TctC"/>
    <property type="match status" value="1"/>
</dbReference>
<gene>
    <name evidence="3" type="ORF">EV675_4456</name>
</gene>
<keyword evidence="2" id="KW-0732">Signal</keyword>
<sequence>MAMTDFARRTTLAALAAAVSLAALATSAVAAGYPDKPVKIIVAYPAGGDTDVLARWIGEKLSARWGQPVVVENRSGAAGSIGSAYVARSAADGYTLLLAPNTLAIVPHVLKPGTGADYDARTDFTPIAEIGTQSLFLASSQQSGVKSVKDVVAGVKAGTLQSYASPGSGSPMHILAELFDKAAGTRINQIPYRGSAPAIVDLVGGQVPLMYTTLGPITSYVANGKLHLLAVADPQRSPFAPEVPTFAELGYKNVEVGAWQALLGPRGLPAEVVQKLNAAVNEIIRMPDIVSRAAVMGLTPTGGTPDALARRIAAEDTRYARIIKEFGIQAN</sequence>
<dbReference type="PANTHER" id="PTHR42928">
    <property type="entry name" value="TRICARBOXYLATE-BINDING PROTEIN"/>
    <property type="match status" value="1"/>
</dbReference>
<protein>
    <submittedName>
        <fullName evidence="3">Tripartite-type tricarboxylate transporter receptor subunit TctC</fullName>
    </submittedName>
</protein>
<dbReference type="Gene3D" id="3.40.190.150">
    <property type="entry name" value="Bordetella uptake gene, domain 1"/>
    <property type="match status" value="1"/>
</dbReference>
<proteinExistence type="inferred from homology"/>
<evidence type="ECO:0000313" key="4">
    <source>
        <dbReference type="Proteomes" id="UP000292445"/>
    </source>
</evidence>
<dbReference type="PIRSF" id="PIRSF017082">
    <property type="entry name" value="YflP"/>
    <property type="match status" value="1"/>
</dbReference>
<dbReference type="CDD" id="cd07012">
    <property type="entry name" value="PBP2_Bug_TTT"/>
    <property type="match status" value="1"/>
</dbReference>
<name>A0A4Q7NF85_9BURK</name>
<keyword evidence="3" id="KW-0675">Receptor</keyword>
<organism evidence="3 4">
    <name type="scientific">Pigmentiphaga kullae</name>
    <dbReference type="NCBI Taxonomy" id="151784"/>
    <lineage>
        <taxon>Bacteria</taxon>
        <taxon>Pseudomonadati</taxon>
        <taxon>Pseudomonadota</taxon>
        <taxon>Betaproteobacteria</taxon>
        <taxon>Burkholderiales</taxon>
        <taxon>Alcaligenaceae</taxon>
        <taxon>Pigmentiphaga</taxon>
    </lineage>
</organism>
<evidence type="ECO:0000256" key="1">
    <source>
        <dbReference type="ARBA" id="ARBA00006987"/>
    </source>
</evidence>
<comment type="similarity">
    <text evidence="1">Belongs to the UPF0065 (bug) family.</text>
</comment>
<evidence type="ECO:0000313" key="3">
    <source>
        <dbReference type="EMBL" id="RZS81828.1"/>
    </source>
</evidence>
<dbReference type="Gene3D" id="3.40.190.10">
    <property type="entry name" value="Periplasmic binding protein-like II"/>
    <property type="match status" value="1"/>
</dbReference>
<dbReference type="Proteomes" id="UP000292445">
    <property type="component" value="Unassembled WGS sequence"/>
</dbReference>
<reference evidence="3 4" key="1">
    <citation type="submission" date="2019-02" db="EMBL/GenBank/DDBJ databases">
        <title>Genomic Encyclopedia of Type Strains, Phase IV (KMG-IV): sequencing the most valuable type-strain genomes for metagenomic binning, comparative biology and taxonomic classification.</title>
        <authorList>
            <person name="Goeker M."/>
        </authorList>
    </citation>
    <scope>NUCLEOTIDE SEQUENCE [LARGE SCALE GENOMIC DNA]</scope>
    <source>
        <strain evidence="3 4">K24</strain>
    </source>
</reference>
<dbReference type="SUPFAM" id="SSF53850">
    <property type="entry name" value="Periplasmic binding protein-like II"/>
    <property type="match status" value="1"/>
</dbReference>
<feature type="signal peptide" evidence="2">
    <location>
        <begin position="1"/>
        <end position="30"/>
    </location>
</feature>
<dbReference type="EMBL" id="SGXC01000002">
    <property type="protein sequence ID" value="RZS81828.1"/>
    <property type="molecule type" value="Genomic_DNA"/>
</dbReference>
<keyword evidence="4" id="KW-1185">Reference proteome</keyword>
<dbReference type="AlphaFoldDB" id="A0A4Q7NF85"/>